<dbReference type="CDD" id="cd06221">
    <property type="entry name" value="sulfite_reductase_like"/>
    <property type="match status" value="1"/>
</dbReference>
<dbReference type="GO" id="GO:0016491">
    <property type="term" value="F:oxidoreductase activity"/>
    <property type="evidence" value="ECO:0007669"/>
    <property type="project" value="InterPro"/>
</dbReference>
<evidence type="ECO:0000259" key="2">
    <source>
        <dbReference type="PROSITE" id="PS51384"/>
    </source>
</evidence>
<evidence type="ECO:0000313" key="4">
    <source>
        <dbReference type="Proteomes" id="UP000317648"/>
    </source>
</evidence>
<feature type="binding site" evidence="1">
    <location>
        <position position="254"/>
    </location>
    <ligand>
        <name>[2Fe-2S] cluster</name>
        <dbReference type="ChEBI" id="CHEBI:190135"/>
    </ligand>
</feature>
<dbReference type="PRINTS" id="PR00406">
    <property type="entry name" value="CYTB5RDTASE"/>
</dbReference>
<keyword evidence="1" id="KW-0479">Metal-binding</keyword>
<feature type="binding site" evidence="1">
    <location>
        <position position="265"/>
    </location>
    <ligand>
        <name>[2Fe-2S] cluster</name>
        <dbReference type="ChEBI" id="CHEBI:190135"/>
    </ligand>
</feature>
<comment type="cofactor">
    <cofactor evidence="1">
        <name>[2Fe-2S] cluster</name>
        <dbReference type="ChEBI" id="CHEBI:190135"/>
    </cofactor>
    <text evidence="1">Binds 1 [2Fe-2S] cluster per subunit.</text>
</comment>
<evidence type="ECO:0000313" key="3">
    <source>
        <dbReference type="EMBL" id="QDU98873.1"/>
    </source>
</evidence>
<keyword evidence="1" id="KW-0411">Iron-sulfur</keyword>
<dbReference type="InterPro" id="IPR050353">
    <property type="entry name" value="PyrK_electron_transfer"/>
</dbReference>
<dbReference type="Proteomes" id="UP000317648">
    <property type="component" value="Chromosome"/>
</dbReference>
<dbReference type="OrthoDB" id="9796486at2"/>
<feature type="domain" description="FAD-binding FR-type" evidence="2">
    <location>
        <begin position="14"/>
        <end position="114"/>
    </location>
</feature>
<gene>
    <name evidence="3" type="primary">asrB</name>
    <name evidence="3" type="ORF">Pla8534_67840</name>
</gene>
<dbReference type="Gene3D" id="2.40.30.10">
    <property type="entry name" value="Translation factors"/>
    <property type="match status" value="1"/>
</dbReference>
<dbReference type="InterPro" id="IPR017938">
    <property type="entry name" value="Riboflavin_synthase-like_b-brl"/>
</dbReference>
<dbReference type="GO" id="GO:0006221">
    <property type="term" value="P:pyrimidine nucleotide biosynthetic process"/>
    <property type="evidence" value="ECO:0007669"/>
    <property type="project" value="InterPro"/>
</dbReference>
<dbReference type="GO" id="GO:0050660">
    <property type="term" value="F:flavin adenine dinucleotide binding"/>
    <property type="evidence" value="ECO:0007669"/>
    <property type="project" value="InterPro"/>
</dbReference>
<proteinExistence type="predicted"/>
<dbReference type="RefSeq" id="WP_145058461.1">
    <property type="nucleotide sequence ID" value="NZ_CP036433.1"/>
</dbReference>
<dbReference type="KEGG" id="lcre:Pla8534_67840"/>
<dbReference type="InterPro" id="IPR017927">
    <property type="entry name" value="FAD-bd_FR_type"/>
</dbReference>
<organism evidence="3 4">
    <name type="scientific">Lignipirellula cremea</name>
    <dbReference type="NCBI Taxonomy" id="2528010"/>
    <lineage>
        <taxon>Bacteria</taxon>
        <taxon>Pseudomonadati</taxon>
        <taxon>Planctomycetota</taxon>
        <taxon>Planctomycetia</taxon>
        <taxon>Pirellulales</taxon>
        <taxon>Pirellulaceae</taxon>
        <taxon>Lignipirellula</taxon>
    </lineage>
</organism>
<feature type="binding site" evidence="1">
    <location>
        <position position="257"/>
    </location>
    <ligand>
        <name>[2Fe-2S] cluster</name>
        <dbReference type="ChEBI" id="CHEBI:190135"/>
    </ligand>
</feature>
<dbReference type="AlphaFoldDB" id="A0A518E478"/>
<dbReference type="Pfam" id="PF10418">
    <property type="entry name" value="DHODB_Fe-S_bind"/>
    <property type="match status" value="1"/>
</dbReference>
<dbReference type="PANTHER" id="PTHR43513:SF1">
    <property type="entry name" value="ANAEROBIC SULFITE REDUCTASE SUBUNIT B"/>
    <property type="match status" value="1"/>
</dbReference>
<accession>A0A518E478</accession>
<sequence length="285" mass="31752">MTQHAASSATDNPWIAHPATICSIRPETPGVATYELAFNDPDRQSRYRFLPGQFNMLYLPGFGESAISISSDPEEPSRLLHTVRVAGNVTGALARTHPGETIGVRGPFGSAWPVAEIRNSDVVIACGGIGLAPLRPVIYHLLRRRHEYGRMTLLYGARSPQDLLFADEWNHWRSEGLEMEVTVDRGDADWKGQIGVLPALFSRLDLAPERTTVLTCGPEIMMRFVISEALLRNISARRIYLSMERNMNCAMGFCGRCQLGPAFVCKDGPVFTCEQMQPYLHLEEF</sequence>
<dbReference type="InterPro" id="IPR012165">
    <property type="entry name" value="Cyt_c3_hydrogenase_gsu"/>
</dbReference>
<dbReference type="EMBL" id="CP036433">
    <property type="protein sequence ID" value="QDU98873.1"/>
    <property type="molecule type" value="Genomic_DNA"/>
</dbReference>
<dbReference type="Pfam" id="PF00175">
    <property type="entry name" value="NAD_binding_1"/>
    <property type="match status" value="1"/>
</dbReference>
<name>A0A518E478_9BACT</name>
<dbReference type="GO" id="GO:0046872">
    <property type="term" value="F:metal ion binding"/>
    <property type="evidence" value="ECO:0007669"/>
    <property type="project" value="UniProtKB-KW"/>
</dbReference>
<dbReference type="GO" id="GO:0051537">
    <property type="term" value="F:2 iron, 2 sulfur cluster binding"/>
    <property type="evidence" value="ECO:0007669"/>
    <property type="project" value="UniProtKB-KW"/>
</dbReference>
<dbReference type="PIRSF" id="PIRSF006816">
    <property type="entry name" value="Cyc3_hyd_g"/>
    <property type="match status" value="1"/>
</dbReference>
<keyword evidence="4" id="KW-1185">Reference proteome</keyword>
<dbReference type="InterPro" id="IPR001433">
    <property type="entry name" value="OxRdtase_FAD/NAD-bd"/>
</dbReference>
<dbReference type="Gene3D" id="3.40.50.80">
    <property type="entry name" value="Nucleotide-binding domain of ferredoxin-NADP reductase (FNR) module"/>
    <property type="match status" value="1"/>
</dbReference>
<dbReference type="InterPro" id="IPR039261">
    <property type="entry name" value="FNR_nucleotide-bd"/>
</dbReference>
<feature type="binding site" evidence="1">
    <location>
        <position position="249"/>
    </location>
    <ligand>
        <name>[2Fe-2S] cluster</name>
        <dbReference type="ChEBI" id="CHEBI:190135"/>
    </ligand>
</feature>
<evidence type="ECO:0000256" key="1">
    <source>
        <dbReference type="PIRSR" id="PIRSR006816-2"/>
    </source>
</evidence>
<dbReference type="SUPFAM" id="SSF52343">
    <property type="entry name" value="Ferredoxin reductase-like, C-terminal NADP-linked domain"/>
    <property type="match status" value="1"/>
</dbReference>
<dbReference type="PROSITE" id="PS51384">
    <property type="entry name" value="FAD_FR"/>
    <property type="match status" value="1"/>
</dbReference>
<keyword evidence="1" id="KW-0001">2Fe-2S</keyword>
<keyword evidence="1" id="KW-0408">Iron</keyword>
<dbReference type="PANTHER" id="PTHR43513">
    <property type="entry name" value="DIHYDROOROTATE DEHYDROGENASE B (NAD(+)), ELECTRON TRANSFER SUBUNIT"/>
    <property type="match status" value="1"/>
</dbReference>
<reference evidence="3 4" key="1">
    <citation type="submission" date="2019-02" db="EMBL/GenBank/DDBJ databases">
        <title>Deep-cultivation of Planctomycetes and their phenomic and genomic characterization uncovers novel biology.</title>
        <authorList>
            <person name="Wiegand S."/>
            <person name="Jogler M."/>
            <person name="Boedeker C."/>
            <person name="Pinto D."/>
            <person name="Vollmers J."/>
            <person name="Rivas-Marin E."/>
            <person name="Kohn T."/>
            <person name="Peeters S.H."/>
            <person name="Heuer A."/>
            <person name="Rast P."/>
            <person name="Oberbeckmann S."/>
            <person name="Bunk B."/>
            <person name="Jeske O."/>
            <person name="Meyerdierks A."/>
            <person name="Storesund J.E."/>
            <person name="Kallscheuer N."/>
            <person name="Luecker S."/>
            <person name="Lage O.M."/>
            <person name="Pohl T."/>
            <person name="Merkel B.J."/>
            <person name="Hornburger P."/>
            <person name="Mueller R.-W."/>
            <person name="Bruemmer F."/>
            <person name="Labrenz M."/>
            <person name="Spormann A.M."/>
            <person name="Op den Camp H."/>
            <person name="Overmann J."/>
            <person name="Amann R."/>
            <person name="Jetten M.S.M."/>
            <person name="Mascher T."/>
            <person name="Medema M.H."/>
            <person name="Devos D.P."/>
            <person name="Kaster A.-K."/>
            <person name="Ovreas L."/>
            <person name="Rohde M."/>
            <person name="Galperin M.Y."/>
            <person name="Jogler C."/>
        </authorList>
    </citation>
    <scope>NUCLEOTIDE SEQUENCE [LARGE SCALE GENOMIC DNA]</scope>
    <source>
        <strain evidence="3 4">Pla85_3_4</strain>
    </source>
</reference>
<dbReference type="SUPFAM" id="SSF63380">
    <property type="entry name" value="Riboflavin synthase domain-like"/>
    <property type="match status" value="1"/>
</dbReference>
<dbReference type="InterPro" id="IPR019480">
    <property type="entry name" value="Dihydroorotate_DH_Fe-S-bd"/>
</dbReference>
<protein>
    <submittedName>
        <fullName evidence="3">Anaerobic sulfite reductase subunit B</fullName>
    </submittedName>
</protein>